<dbReference type="PANTHER" id="PTHR30537:SF5">
    <property type="entry name" value="HTH-TYPE TRANSCRIPTIONAL ACTIVATOR TTDR-RELATED"/>
    <property type="match status" value="1"/>
</dbReference>
<evidence type="ECO:0000256" key="1">
    <source>
        <dbReference type="ARBA" id="ARBA00009437"/>
    </source>
</evidence>
<dbReference type="PRINTS" id="PR00039">
    <property type="entry name" value="HTHLYSR"/>
</dbReference>
<dbReference type="CDD" id="cd08422">
    <property type="entry name" value="PBP2_CrgA_like"/>
    <property type="match status" value="1"/>
</dbReference>
<protein>
    <submittedName>
        <fullName evidence="6">DNA-binding transcriptional regulator, LysR family</fullName>
    </submittedName>
</protein>
<keyword evidence="4" id="KW-0804">Transcription</keyword>
<evidence type="ECO:0000313" key="6">
    <source>
        <dbReference type="EMBL" id="SDF23419.1"/>
    </source>
</evidence>
<dbReference type="EMBL" id="FNBW01000002">
    <property type="protein sequence ID" value="SDF23419.1"/>
    <property type="molecule type" value="Genomic_DNA"/>
</dbReference>
<accession>A0A8G2BF46</accession>
<keyword evidence="7" id="KW-1185">Reference proteome</keyword>
<keyword evidence="2" id="KW-0805">Transcription regulation</keyword>
<dbReference type="PANTHER" id="PTHR30537">
    <property type="entry name" value="HTH-TYPE TRANSCRIPTIONAL REGULATOR"/>
    <property type="match status" value="1"/>
</dbReference>
<dbReference type="SUPFAM" id="SSF46785">
    <property type="entry name" value="Winged helix' DNA-binding domain"/>
    <property type="match status" value="1"/>
</dbReference>
<gene>
    <name evidence="6" type="ORF">SAMN05660686_00671</name>
</gene>
<dbReference type="GO" id="GO:0003700">
    <property type="term" value="F:DNA-binding transcription factor activity"/>
    <property type="evidence" value="ECO:0007669"/>
    <property type="project" value="InterPro"/>
</dbReference>
<name>A0A8G2BF46_9PROT</name>
<dbReference type="InterPro" id="IPR058163">
    <property type="entry name" value="LysR-type_TF_proteobact-type"/>
</dbReference>
<comment type="caution">
    <text evidence="6">The sequence shown here is derived from an EMBL/GenBank/DDBJ whole genome shotgun (WGS) entry which is preliminary data.</text>
</comment>
<dbReference type="FunFam" id="3.40.190.290:FF:000001">
    <property type="entry name" value="Transcriptional regulator, LysR family"/>
    <property type="match status" value="1"/>
</dbReference>
<keyword evidence="3 6" id="KW-0238">DNA-binding</keyword>
<evidence type="ECO:0000256" key="4">
    <source>
        <dbReference type="ARBA" id="ARBA00023163"/>
    </source>
</evidence>
<dbReference type="Pfam" id="PF03466">
    <property type="entry name" value="LysR_substrate"/>
    <property type="match status" value="1"/>
</dbReference>
<dbReference type="GO" id="GO:0006351">
    <property type="term" value="P:DNA-templated transcription"/>
    <property type="evidence" value="ECO:0007669"/>
    <property type="project" value="TreeGrafter"/>
</dbReference>
<evidence type="ECO:0000256" key="2">
    <source>
        <dbReference type="ARBA" id="ARBA00023015"/>
    </source>
</evidence>
<dbReference type="InterPro" id="IPR005119">
    <property type="entry name" value="LysR_subst-bd"/>
</dbReference>
<feature type="domain" description="HTH lysR-type" evidence="5">
    <location>
        <begin position="1"/>
        <end position="60"/>
    </location>
</feature>
<comment type="similarity">
    <text evidence="1">Belongs to the LysR transcriptional regulatory family.</text>
</comment>
<reference evidence="6 7" key="1">
    <citation type="submission" date="2016-10" db="EMBL/GenBank/DDBJ databases">
        <authorList>
            <person name="Varghese N."/>
            <person name="Submissions S."/>
        </authorList>
    </citation>
    <scope>NUCLEOTIDE SEQUENCE [LARGE SCALE GENOMIC DNA]</scope>
    <source>
        <strain evidence="6 7">DSM 18839</strain>
    </source>
</reference>
<dbReference type="GO" id="GO:0043565">
    <property type="term" value="F:sequence-specific DNA binding"/>
    <property type="evidence" value="ECO:0007669"/>
    <property type="project" value="TreeGrafter"/>
</dbReference>
<proteinExistence type="inferred from homology"/>
<dbReference type="Pfam" id="PF00126">
    <property type="entry name" value="HTH_1"/>
    <property type="match status" value="1"/>
</dbReference>
<dbReference type="AlphaFoldDB" id="A0A8G2BF46"/>
<dbReference type="PROSITE" id="PS50931">
    <property type="entry name" value="HTH_LYSR"/>
    <property type="match status" value="1"/>
</dbReference>
<dbReference type="FunFam" id="1.10.10.10:FF:000001">
    <property type="entry name" value="LysR family transcriptional regulator"/>
    <property type="match status" value="1"/>
</dbReference>
<sequence length="303" mass="32450">MIDHLTAMAVFARVAESGGFSRAAESLGISKSAVSKQVSRLEDRFGTRLLNRTTRRISLTEAGERVLEHSRRAIAEFEAAEAEVGAQRDTPSGLLRVSAGVSFGQTELAPELARFLAGCPDLSIDLVLNDRRVDLVEEGYDVALRIGELEDSSMMARRLGSVRSLTAAAPSYLARRGRPQTPADLSAHDCLGYSYLNGGGLWAFEGPSGQIRHKFKPRLMSNNGTALAAAAEQGLGVVQMPAFIIGDAVRAGRLEEILVEFRKPDVGIYAIYPAGRPLAAKVRAFIDFSVSVFGDGATIGAGR</sequence>
<dbReference type="SUPFAM" id="SSF53850">
    <property type="entry name" value="Periplasmic binding protein-like II"/>
    <property type="match status" value="1"/>
</dbReference>
<evidence type="ECO:0000259" key="5">
    <source>
        <dbReference type="PROSITE" id="PS50931"/>
    </source>
</evidence>
<dbReference type="InterPro" id="IPR000847">
    <property type="entry name" value="LysR_HTH_N"/>
</dbReference>
<evidence type="ECO:0000313" key="7">
    <source>
        <dbReference type="Proteomes" id="UP000198615"/>
    </source>
</evidence>
<evidence type="ECO:0000256" key="3">
    <source>
        <dbReference type="ARBA" id="ARBA00023125"/>
    </source>
</evidence>
<dbReference type="Gene3D" id="1.10.10.10">
    <property type="entry name" value="Winged helix-like DNA-binding domain superfamily/Winged helix DNA-binding domain"/>
    <property type="match status" value="1"/>
</dbReference>
<dbReference type="InterPro" id="IPR036390">
    <property type="entry name" value="WH_DNA-bd_sf"/>
</dbReference>
<dbReference type="Proteomes" id="UP000198615">
    <property type="component" value="Unassembled WGS sequence"/>
</dbReference>
<organism evidence="6 7">
    <name type="scientific">Thalassobaculum litoreum DSM 18839</name>
    <dbReference type="NCBI Taxonomy" id="1123362"/>
    <lineage>
        <taxon>Bacteria</taxon>
        <taxon>Pseudomonadati</taxon>
        <taxon>Pseudomonadota</taxon>
        <taxon>Alphaproteobacteria</taxon>
        <taxon>Rhodospirillales</taxon>
        <taxon>Thalassobaculaceae</taxon>
        <taxon>Thalassobaculum</taxon>
    </lineage>
</organism>
<dbReference type="InterPro" id="IPR036388">
    <property type="entry name" value="WH-like_DNA-bd_sf"/>
</dbReference>
<dbReference type="Gene3D" id="3.40.190.290">
    <property type="match status" value="1"/>
</dbReference>
<dbReference type="RefSeq" id="WP_245701906.1">
    <property type="nucleotide sequence ID" value="NZ_FNBW01000002.1"/>
</dbReference>